<gene>
    <name evidence="2" type="ORF">J4E00_11540</name>
</gene>
<protein>
    <submittedName>
        <fullName evidence="2">Phosphodiester glycosidase family protein</fullName>
    </submittedName>
</protein>
<comment type="caution">
    <text evidence="2">The sequence shown here is derived from an EMBL/GenBank/DDBJ whole genome shotgun (WGS) entry which is preliminary data.</text>
</comment>
<dbReference type="GO" id="GO:0016798">
    <property type="term" value="F:hydrolase activity, acting on glycosyl bonds"/>
    <property type="evidence" value="ECO:0007669"/>
    <property type="project" value="UniProtKB-KW"/>
</dbReference>
<dbReference type="EMBL" id="JAGETZ010000004">
    <property type="protein sequence ID" value="MBO2009686.1"/>
    <property type="molecule type" value="Genomic_DNA"/>
</dbReference>
<keyword evidence="3" id="KW-1185">Reference proteome</keyword>
<evidence type="ECO:0000313" key="2">
    <source>
        <dbReference type="EMBL" id="MBO2009686.1"/>
    </source>
</evidence>
<organism evidence="2 3">
    <name type="scientific">Hymenobacter negativus</name>
    <dbReference type="NCBI Taxonomy" id="2795026"/>
    <lineage>
        <taxon>Bacteria</taxon>
        <taxon>Pseudomonadati</taxon>
        <taxon>Bacteroidota</taxon>
        <taxon>Cytophagia</taxon>
        <taxon>Cytophagales</taxon>
        <taxon>Hymenobacteraceae</taxon>
        <taxon>Hymenobacter</taxon>
    </lineage>
</organism>
<evidence type="ECO:0000313" key="3">
    <source>
        <dbReference type="Proteomes" id="UP000664369"/>
    </source>
</evidence>
<accession>A0ABS3QEL0</accession>
<dbReference type="InterPro" id="IPR018711">
    <property type="entry name" value="NAGPA"/>
</dbReference>
<keyword evidence="2" id="KW-0378">Hydrolase</keyword>
<keyword evidence="2" id="KW-0326">Glycosidase</keyword>
<sequence length="287" mass="32049">MRRLLLVLLESLAAFEAGSSALLPQAKADALVWQQLDQGLALGEYTPVSKSELGDSKITILRINPNFYAFRLLESVRFKDQRKTAAQWCQQEKLVACINAGMYQPDGQNTGYMRNYKSINNTAFNADNCLLAFNPTDSSQAEIKLIDRGCEADWEQQAQRYQSVSQSVRMIDCHQNNTWAQQPKKWSSAVWGMDKEGQALMIFCRSPYTMHDYVDILLQAPLNIQQAMYLEGGPEASLYLKSGATERNLFGSYETGFTENDNSQEAFALPNVIGIVRKGASSAASGR</sequence>
<reference evidence="2 3" key="1">
    <citation type="submission" date="2021-03" db="EMBL/GenBank/DDBJ databases">
        <authorList>
            <person name="Kim M.K."/>
        </authorList>
    </citation>
    <scope>NUCLEOTIDE SEQUENCE [LARGE SCALE GENOMIC DNA]</scope>
    <source>
        <strain evidence="2 3">BT442</strain>
    </source>
</reference>
<dbReference type="Pfam" id="PF09992">
    <property type="entry name" value="NAGPA"/>
    <property type="match status" value="1"/>
</dbReference>
<evidence type="ECO:0000259" key="1">
    <source>
        <dbReference type="Pfam" id="PF09992"/>
    </source>
</evidence>
<name>A0ABS3QEL0_9BACT</name>
<feature type="domain" description="Phosphodiester glycosidase" evidence="1">
    <location>
        <begin position="93"/>
        <end position="275"/>
    </location>
</feature>
<dbReference type="Proteomes" id="UP000664369">
    <property type="component" value="Unassembled WGS sequence"/>
</dbReference>
<proteinExistence type="predicted"/>
<dbReference type="RefSeq" id="WP_208175304.1">
    <property type="nucleotide sequence ID" value="NZ_JAGETZ010000004.1"/>
</dbReference>